<dbReference type="RefSeq" id="WP_229525613.1">
    <property type="nucleotide sequence ID" value="NZ_JAFFQR010000105.1"/>
</dbReference>
<proteinExistence type="predicted"/>
<keyword evidence="1" id="KW-1133">Transmembrane helix</keyword>
<comment type="caution">
    <text evidence="2">The sequence shown here is derived from an EMBL/GenBank/DDBJ whole genome shotgun (WGS) entry which is preliminary data.</text>
</comment>
<keyword evidence="1" id="KW-0812">Transmembrane</keyword>
<keyword evidence="3" id="KW-1185">Reference proteome</keyword>
<organism evidence="2 3">
    <name type="scientific">Paenibacillus farraposensis</name>
    <dbReference type="NCBI Taxonomy" id="2807095"/>
    <lineage>
        <taxon>Bacteria</taxon>
        <taxon>Bacillati</taxon>
        <taxon>Bacillota</taxon>
        <taxon>Bacilli</taxon>
        <taxon>Bacillales</taxon>
        <taxon>Paenibacillaceae</taxon>
        <taxon>Paenibacillus</taxon>
    </lineage>
</organism>
<evidence type="ECO:0000313" key="3">
    <source>
        <dbReference type="Proteomes" id="UP001597340"/>
    </source>
</evidence>
<keyword evidence="1" id="KW-0472">Membrane</keyword>
<feature type="transmembrane region" description="Helical" evidence="1">
    <location>
        <begin position="7"/>
        <end position="26"/>
    </location>
</feature>
<evidence type="ECO:0000256" key="1">
    <source>
        <dbReference type="SAM" id="Phobius"/>
    </source>
</evidence>
<name>A0ABW4DHS7_9BACL</name>
<protein>
    <submittedName>
        <fullName evidence="2">Uncharacterized protein</fullName>
    </submittedName>
</protein>
<accession>A0ABW4DHS7</accession>
<feature type="transmembrane region" description="Helical" evidence="1">
    <location>
        <begin position="32"/>
        <end position="54"/>
    </location>
</feature>
<sequence>MMLYEFFRYFGGAAALFGSLGGFFLWRQEDVLGVIVIVLSIVAGLFFIGFGALLESVHKIQMHITGEKTSEPVAQQPKISMPGVKD</sequence>
<dbReference type="Proteomes" id="UP001597340">
    <property type="component" value="Unassembled WGS sequence"/>
</dbReference>
<gene>
    <name evidence="2" type="ORF">ACFQ5D_23225</name>
</gene>
<dbReference type="EMBL" id="JBHTNZ010000079">
    <property type="protein sequence ID" value="MFD1464169.1"/>
    <property type="molecule type" value="Genomic_DNA"/>
</dbReference>
<reference evidence="3" key="1">
    <citation type="journal article" date="2019" name="Int. J. Syst. Evol. Microbiol.">
        <title>The Global Catalogue of Microorganisms (GCM) 10K type strain sequencing project: providing services to taxonomists for standard genome sequencing and annotation.</title>
        <authorList>
            <consortium name="The Broad Institute Genomics Platform"/>
            <consortium name="The Broad Institute Genome Sequencing Center for Infectious Disease"/>
            <person name="Wu L."/>
            <person name="Ma J."/>
        </authorList>
    </citation>
    <scope>NUCLEOTIDE SEQUENCE [LARGE SCALE GENOMIC DNA]</scope>
    <source>
        <strain evidence="3">CCM 9147</strain>
    </source>
</reference>
<evidence type="ECO:0000313" key="2">
    <source>
        <dbReference type="EMBL" id="MFD1464169.1"/>
    </source>
</evidence>